<comment type="caution">
    <text evidence="6">The sequence shown here is derived from an EMBL/GenBank/DDBJ whole genome shotgun (WGS) entry which is preliminary data.</text>
</comment>
<dbReference type="InterPro" id="IPR013126">
    <property type="entry name" value="Hsp_70_fam"/>
</dbReference>
<evidence type="ECO:0000256" key="3">
    <source>
        <dbReference type="ARBA" id="ARBA00023186"/>
    </source>
</evidence>
<keyword evidence="1" id="KW-0547">Nucleotide-binding</keyword>
<organism evidence="6 7">
    <name type="scientific">Plantactinospora sonchi</name>
    <dbReference type="NCBI Taxonomy" id="1544735"/>
    <lineage>
        <taxon>Bacteria</taxon>
        <taxon>Bacillati</taxon>
        <taxon>Actinomycetota</taxon>
        <taxon>Actinomycetes</taxon>
        <taxon>Micromonosporales</taxon>
        <taxon>Micromonosporaceae</taxon>
        <taxon>Plantactinospora</taxon>
    </lineage>
</organism>
<evidence type="ECO:0000256" key="1">
    <source>
        <dbReference type="ARBA" id="ARBA00022741"/>
    </source>
</evidence>
<dbReference type="PANTHER" id="PTHR42749:SF1">
    <property type="entry name" value="CELL SHAPE-DETERMINING PROTEIN MREB"/>
    <property type="match status" value="1"/>
</dbReference>
<keyword evidence="5" id="KW-0812">Transmembrane</keyword>
<reference evidence="6 7" key="1">
    <citation type="submission" date="2024-01" db="EMBL/GenBank/DDBJ databases">
        <title>Genome insights into Plantactinospora sonchi sp. nov.</title>
        <authorList>
            <person name="Wang L."/>
        </authorList>
    </citation>
    <scope>NUCLEOTIDE SEQUENCE [LARGE SCALE GENOMIC DNA]</scope>
    <source>
        <strain evidence="6 7">NEAU-QY2</strain>
    </source>
</reference>
<dbReference type="Gene3D" id="3.90.640.10">
    <property type="entry name" value="Actin, Chain A, domain 4"/>
    <property type="match status" value="1"/>
</dbReference>
<dbReference type="Gene3D" id="3.30.420.40">
    <property type="match status" value="2"/>
</dbReference>
<keyword evidence="5" id="KW-1133">Transmembrane helix</keyword>
<evidence type="ECO:0000313" key="6">
    <source>
        <dbReference type="EMBL" id="MEE6256934.1"/>
    </source>
</evidence>
<keyword evidence="5" id="KW-0472">Membrane</keyword>
<feature type="compositionally biased region" description="Pro residues" evidence="4">
    <location>
        <begin position="400"/>
        <end position="422"/>
    </location>
</feature>
<feature type="compositionally biased region" description="Low complexity" evidence="4">
    <location>
        <begin position="359"/>
        <end position="380"/>
    </location>
</feature>
<dbReference type="RefSeq" id="WP_331212046.1">
    <property type="nucleotide sequence ID" value="NZ_JAZGQK010000001.1"/>
</dbReference>
<protein>
    <submittedName>
        <fullName evidence="6">Hsp70 family protein</fullName>
    </submittedName>
</protein>
<evidence type="ECO:0000256" key="5">
    <source>
        <dbReference type="SAM" id="Phobius"/>
    </source>
</evidence>
<sequence>MSGYRLGIDYGSSNTVAVLRWPDGRNRPLLFDGSPLLPSAVFLTGDGDLLPGRDALHSARLDPTRFEPNPKRRIDDGTLLLADRAVSVGEAVAATLRRIAEEAVRAGGDLPDEVVVGYPAGWGAVRRNVVTEATVRAGLPAPTLVPEPVAAAGYFTAVLGHAVRPGHLLVVYDLGAGTFDVSVVRRTGDGFEVCEVDGLADLGGLDLDALVVERVAAAVRPGHPQEWQRVTAPADPADRRHFLAFWEDARTAKEMLSRQPHAGLYVPLVDREVSVSREEFEALARPYLERAATLTGRLMSRAGVDADNLAGVFLVGGASRVPLAATTLHQVTGVAPTVLEQPEIVVAEGALHAVRPPHAARATTTSAPVSATPVSGSPVSAVPLSPAPVSGSPVSAVPLGPAPTSGPPTAPPVPVPYPPVPGQPVSAWPTSHQPGWVPGGPGPQNPATGWPGAAPPHPSPHVQAFQAVERRPVPRAVWIGLAVLVALLIVPCAVSGQIALLASLAGGIVIALLLRPALRWRPRSGSGFIRTRPGAAVGGTVLTAFGVAGAFMAAVFTTVTLVVENDQEDLRVLAVAVSIAAGVGLVCGGSGVGLLLRSVRPYPRLWVDSDGIGYQPDRGHRYHLPWSELVRVDLVPLRPGLPPALVAVPAPTSSLHQDPAYARLRRPELGALVVDDLPRLIRDPNLELSRLTGALARHRPVGAGQPNP</sequence>
<accession>A0ABU7RKB3</accession>
<dbReference type="Pfam" id="PF00012">
    <property type="entry name" value="HSP70"/>
    <property type="match status" value="1"/>
</dbReference>
<gene>
    <name evidence="6" type="ORF">V1633_00340</name>
</gene>
<name>A0ABU7RKB3_9ACTN</name>
<feature type="transmembrane region" description="Helical" evidence="5">
    <location>
        <begin position="573"/>
        <end position="596"/>
    </location>
</feature>
<dbReference type="EMBL" id="JAZGQK010000001">
    <property type="protein sequence ID" value="MEE6256934.1"/>
    <property type="molecule type" value="Genomic_DNA"/>
</dbReference>
<keyword evidence="7" id="KW-1185">Reference proteome</keyword>
<feature type="transmembrane region" description="Helical" evidence="5">
    <location>
        <begin position="535"/>
        <end position="561"/>
    </location>
</feature>
<feature type="transmembrane region" description="Helical" evidence="5">
    <location>
        <begin position="481"/>
        <end position="514"/>
    </location>
</feature>
<dbReference type="PANTHER" id="PTHR42749">
    <property type="entry name" value="CELL SHAPE-DETERMINING PROTEIN MREB"/>
    <property type="match status" value="1"/>
</dbReference>
<evidence type="ECO:0000313" key="7">
    <source>
        <dbReference type="Proteomes" id="UP001332243"/>
    </source>
</evidence>
<dbReference type="SUPFAM" id="SSF53067">
    <property type="entry name" value="Actin-like ATPase domain"/>
    <property type="match status" value="2"/>
</dbReference>
<feature type="region of interest" description="Disordered" evidence="4">
    <location>
        <begin position="357"/>
        <end position="380"/>
    </location>
</feature>
<dbReference type="InterPro" id="IPR043129">
    <property type="entry name" value="ATPase_NBD"/>
</dbReference>
<feature type="region of interest" description="Disordered" evidence="4">
    <location>
        <begin position="398"/>
        <end position="447"/>
    </location>
</feature>
<keyword evidence="3" id="KW-0143">Chaperone</keyword>
<dbReference type="PRINTS" id="PR00301">
    <property type="entry name" value="HEATSHOCK70"/>
</dbReference>
<keyword evidence="2" id="KW-0067">ATP-binding</keyword>
<evidence type="ECO:0000256" key="2">
    <source>
        <dbReference type="ARBA" id="ARBA00022840"/>
    </source>
</evidence>
<dbReference type="Proteomes" id="UP001332243">
    <property type="component" value="Unassembled WGS sequence"/>
</dbReference>
<proteinExistence type="predicted"/>
<evidence type="ECO:0000256" key="4">
    <source>
        <dbReference type="SAM" id="MobiDB-lite"/>
    </source>
</evidence>